<evidence type="ECO:0000256" key="3">
    <source>
        <dbReference type="ARBA" id="ARBA00022428"/>
    </source>
</evidence>
<feature type="transmembrane region" description="Helical" evidence="8">
    <location>
        <begin position="290"/>
        <end position="314"/>
    </location>
</feature>
<feature type="transmembrane region" description="Helical" evidence="8">
    <location>
        <begin position="241"/>
        <end position="270"/>
    </location>
</feature>
<dbReference type="EC" id="2.5.1.74" evidence="9"/>
<organism evidence="9 10">
    <name type="scientific">Clostridium tanneri</name>
    <dbReference type="NCBI Taxonomy" id="3037988"/>
    <lineage>
        <taxon>Bacteria</taxon>
        <taxon>Bacillati</taxon>
        <taxon>Bacillota</taxon>
        <taxon>Clostridia</taxon>
        <taxon>Eubacteriales</taxon>
        <taxon>Clostridiaceae</taxon>
        <taxon>Clostridium</taxon>
    </lineage>
</organism>
<dbReference type="EMBL" id="JARUJP010000025">
    <property type="protein sequence ID" value="MDW8802658.1"/>
    <property type="molecule type" value="Genomic_DNA"/>
</dbReference>
<reference evidence="9 10" key="1">
    <citation type="submission" date="2023-04" db="EMBL/GenBank/DDBJ databases">
        <title>Clostridium tannerae sp. nov., isolated from the fecal material of an alpaca.</title>
        <authorList>
            <person name="Miller S."/>
            <person name="Hendry M."/>
            <person name="King J."/>
            <person name="Sankaranarayanan K."/>
            <person name="Lawson P.A."/>
        </authorList>
    </citation>
    <scope>NUCLEOTIDE SEQUENCE [LARGE SCALE GENOMIC DNA]</scope>
    <source>
        <strain evidence="9 10">A1-XYC3</strain>
    </source>
</reference>
<proteinExistence type="predicted"/>
<evidence type="ECO:0000256" key="1">
    <source>
        <dbReference type="ARBA" id="ARBA00004141"/>
    </source>
</evidence>
<dbReference type="NCBIfam" id="NF009926">
    <property type="entry name" value="PRK13387.1"/>
    <property type="match status" value="1"/>
</dbReference>
<name>A0ABU4JXL7_9CLOT</name>
<feature type="transmembrane region" description="Helical" evidence="8">
    <location>
        <begin position="115"/>
        <end position="134"/>
    </location>
</feature>
<keyword evidence="3" id="KW-0474">Menaquinone biosynthesis</keyword>
<feature type="transmembrane region" description="Helical" evidence="8">
    <location>
        <begin position="12"/>
        <end position="30"/>
    </location>
</feature>
<protein>
    <submittedName>
        <fullName evidence="9">1,4-dihydroxy-2-naphthoate polyprenyltransferase</fullName>
        <ecNumber evidence="9">2.5.1.74</ecNumber>
    </submittedName>
</protein>
<dbReference type="InterPro" id="IPR000537">
    <property type="entry name" value="UbiA_prenyltransferase"/>
</dbReference>
<comment type="pathway">
    <text evidence="2">Quinol/quinone metabolism; menaquinone biosynthesis.</text>
</comment>
<dbReference type="CDD" id="cd13962">
    <property type="entry name" value="PT_UbiA_UBIAD1"/>
    <property type="match status" value="1"/>
</dbReference>
<dbReference type="PIRSF" id="PIRSF005355">
    <property type="entry name" value="UBIAD1"/>
    <property type="match status" value="1"/>
</dbReference>
<evidence type="ECO:0000256" key="7">
    <source>
        <dbReference type="ARBA" id="ARBA00023136"/>
    </source>
</evidence>
<accession>A0ABU4JXL7</accession>
<feature type="transmembrane region" description="Helical" evidence="8">
    <location>
        <begin position="186"/>
        <end position="213"/>
    </location>
</feature>
<sequence>MTLSSFLKLVEIQTKLASVIPFVLGTLFALYRYNSFKFENFIIMFISLLTFDMATTAINNYFDYKKEKELIRENCKSENIIINARIPEKTASFVIFALLTIAVIFGVLLTLKTDIILLIIGVICFIVGILYTFGPIPISRMPLGEVFSGFFMGFIILFLSIYIHIYDSALVTLMYTNNILSLSLNVVEILFIFLVSIPLVTSIANIMLANNICDVEEDIKIKRFTLPYYIGRENALKLFKILYYVGYADIVILVLLKIAPVASLLVLTTLIPVNKNIKLFINNPSKKETFVVSVKNFFIINFSHIIVMTITLLFKLY</sequence>
<dbReference type="Gene3D" id="1.10.357.140">
    <property type="entry name" value="UbiA prenyltransferase"/>
    <property type="match status" value="1"/>
</dbReference>
<evidence type="ECO:0000256" key="2">
    <source>
        <dbReference type="ARBA" id="ARBA00004863"/>
    </source>
</evidence>
<keyword evidence="7 8" id="KW-0472">Membrane</keyword>
<dbReference type="InterPro" id="IPR026046">
    <property type="entry name" value="UBIAD1"/>
</dbReference>
<evidence type="ECO:0000256" key="8">
    <source>
        <dbReference type="SAM" id="Phobius"/>
    </source>
</evidence>
<dbReference type="InterPro" id="IPR044878">
    <property type="entry name" value="UbiA_sf"/>
</dbReference>
<dbReference type="RefSeq" id="WP_318798956.1">
    <property type="nucleotide sequence ID" value="NZ_JARUJP010000025.1"/>
</dbReference>
<evidence type="ECO:0000256" key="6">
    <source>
        <dbReference type="ARBA" id="ARBA00022989"/>
    </source>
</evidence>
<dbReference type="NCBIfam" id="NF004752">
    <property type="entry name" value="PRK06080.1-4"/>
    <property type="match status" value="1"/>
</dbReference>
<evidence type="ECO:0000313" key="9">
    <source>
        <dbReference type="EMBL" id="MDW8802658.1"/>
    </source>
</evidence>
<comment type="caution">
    <text evidence="9">The sequence shown here is derived from an EMBL/GenBank/DDBJ whole genome shotgun (WGS) entry which is preliminary data.</text>
</comment>
<dbReference type="Pfam" id="PF01040">
    <property type="entry name" value="UbiA"/>
    <property type="match status" value="1"/>
</dbReference>
<feature type="transmembrane region" description="Helical" evidence="8">
    <location>
        <begin position="42"/>
        <end position="62"/>
    </location>
</feature>
<keyword evidence="10" id="KW-1185">Reference proteome</keyword>
<comment type="subcellular location">
    <subcellularLocation>
        <location evidence="1">Membrane</location>
        <topology evidence="1">Multi-pass membrane protein</topology>
    </subcellularLocation>
</comment>
<dbReference type="Proteomes" id="UP001281656">
    <property type="component" value="Unassembled WGS sequence"/>
</dbReference>
<dbReference type="PANTHER" id="PTHR13929">
    <property type="entry name" value="1,4-DIHYDROXY-2-NAPHTHOATE OCTAPRENYLTRANSFERASE"/>
    <property type="match status" value="1"/>
</dbReference>
<dbReference type="GO" id="GO:0046428">
    <property type="term" value="F:1,4-dihydroxy-2-naphthoate polyprenyltransferase activity"/>
    <property type="evidence" value="ECO:0007669"/>
    <property type="project" value="UniProtKB-EC"/>
</dbReference>
<evidence type="ECO:0000313" key="10">
    <source>
        <dbReference type="Proteomes" id="UP001281656"/>
    </source>
</evidence>
<keyword evidence="5 8" id="KW-0812">Transmembrane</keyword>
<keyword evidence="4 9" id="KW-0808">Transferase</keyword>
<feature type="transmembrane region" description="Helical" evidence="8">
    <location>
        <begin position="146"/>
        <end position="166"/>
    </location>
</feature>
<evidence type="ECO:0000256" key="4">
    <source>
        <dbReference type="ARBA" id="ARBA00022679"/>
    </source>
</evidence>
<keyword evidence="6 8" id="KW-1133">Transmembrane helix</keyword>
<gene>
    <name evidence="9" type="primary">menA</name>
    <name evidence="9" type="ORF">P8V03_16035</name>
</gene>
<evidence type="ECO:0000256" key="5">
    <source>
        <dbReference type="ARBA" id="ARBA00022692"/>
    </source>
</evidence>
<dbReference type="PANTHER" id="PTHR13929:SF0">
    <property type="entry name" value="UBIA PRENYLTRANSFERASE DOMAIN-CONTAINING PROTEIN 1"/>
    <property type="match status" value="1"/>
</dbReference>
<feature type="transmembrane region" description="Helical" evidence="8">
    <location>
        <begin position="90"/>
        <end position="109"/>
    </location>
</feature>